<reference evidence="2" key="1">
    <citation type="journal article" date="2019" name="Int. J. Syst. Evol. Microbiol.">
        <title>The Global Catalogue of Microorganisms (GCM) 10K type strain sequencing project: providing services to taxonomists for standard genome sequencing and annotation.</title>
        <authorList>
            <consortium name="The Broad Institute Genomics Platform"/>
            <consortium name="The Broad Institute Genome Sequencing Center for Infectious Disease"/>
            <person name="Wu L."/>
            <person name="Ma J."/>
        </authorList>
    </citation>
    <scope>NUCLEOTIDE SEQUENCE [LARGE SCALE GENOMIC DNA]</scope>
    <source>
        <strain evidence="2">CGMCC 4.1621</strain>
    </source>
</reference>
<dbReference type="RefSeq" id="WP_204711250.1">
    <property type="nucleotide sequence ID" value="NZ_JBHSZV010000067.1"/>
</dbReference>
<dbReference type="Proteomes" id="UP001596410">
    <property type="component" value="Unassembled WGS sequence"/>
</dbReference>
<accession>A0ABW2ESD6</accession>
<dbReference type="EMBL" id="JBHSZV010000067">
    <property type="protein sequence ID" value="MFC7064192.1"/>
    <property type="molecule type" value="Genomic_DNA"/>
</dbReference>
<sequence>MFLNEIENLGFHSQLSLSQVEDRLLITADFPKEFLVNTQMIEPFLYVTLYVRGGERIKIIDEGTAEIYTPAKKEMEQNTYNKIIQFAIKHSKQFNHLTREHTFKR</sequence>
<comment type="caution">
    <text evidence="1">The sequence shown here is derived from an EMBL/GenBank/DDBJ whole genome shotgun (WGS) entry which is preliminary data.</text>
</comment>
<gene>
    <name evidence="1" type="ORF">ACFQIC_20580</name>
</gene>
<evidence type="ECO:0000313" key="1">
    <source>
        <dbReference type="EMBL" id="MFC7064192.1"/>
    </source>
</evidence>
<organism evidence="1 2">
    <name type="scientific">Halobacillus seohaensis</name>
    <dbReference type="NCBI Taxonomy" id="447421"/>
    <lineage>
        <taxon>Bacteria</taxon>
        <taxon>Bacillati</taxon>
        <taxon>Bacillota</taxon>
        <taxon>Bacilli</taxon>
        <taxon>Bacillales</taxon>
        <taxon>Bacillaceae</taxon>
        <taxon>Halobacillus</taxon>
    </lineage>
</organism>
<evidence type="ECO:0000313" key="2">
    <source>
        <dbReference type="Proteomes" id="UP001596410"/>
    </source>
</evidence>
<keyword evidence="2" id="KW-1185">Reference proteome</keyword>
<protein>
    <submittedName>
        <fullName evidence="1">Uncharacterized protein</fullName>
    </submittedName>
</protein>
<proteinExistence type="predicted"/>
<name>A0ABW2ESD6_9BACI</name>